<keyword evidence="3 4" id="KW-0732">Signal</keyword>
<comment type="subcellular location">
    <subcellularLocation>
        <location evidence="1">Periplasm</location>
    </subcellularLocation>
</comment>
<accession>A0A1M5VCN9</accession>
<evidence type="ECO:0000313" key="6">
    <source>
        <dbReference type="Proteomes" id="UP000184226"/>
    </source>
</evidence>
<dbReference type="STRING" id="658167.SAMN04488135_104322"/>
<dbReference type="EMBL" id="FQXE01000004">
    <property type="protein sequence ID" value="SHH72683.1"/>
    <property type="molecule type" value="Genomic_DNA"/>
</dbReference>
<evidence type="ECO:0000256" key="3">
    <source>
        <dbReference type="ARBA" id="ARBA00022729"/>
    </source>
</evidence>
<feature type="signal peptide" evidence="4">
    <location>
        <begin position="1"/>
        <end position="25"/>
    </location>
</feature>
<comment type="similarity">
    <text evidence="2">Belongs to the bacterial solute-binding protein SsuA/TauA family.</text>
</comment>
<proteinExistence type="inferred from homology"/>
<dbReference type="AlphaFoldDB" id="A0A1M5VCN9"/>
<protein>
    <submittedName>
        <fullName evidence="5">NitT/TauT family transport system substrate-binding protein</fullName>
    </submittedName>
</protein>
<keyword evidence="6" id="KW-1185">Reference proteome</keyword>
<evidence type="ECO:0000256" key="2">
    <source>
        <dbReference type="ARBA" id="ARBA00010742"/>
    </source>
</evidence>
<evidence type="ECO:0000256" key="4">
    <source>
        <dbReference type="SAM" id="SignalP"/>
    </source>
</evidence>
<sequence length="340" mass="36239">MSLKTLKVLMIAAAVAISAALPASASADAGAKVRIGSSVRSLFSLPLYVADQKGYFKEEGLDVEISFFRGGPPATAALLGGSIDLVAASFENQLKVNKRGVGVKTILNLQSDFSGALAVHESWLAGHPGKPDVRSLKGARIATLSRGGYADMALRYILQDAGLDPDKDATLIPVSGYDKVLAAAQAGELDAALFVEPWQTIAVEGSGQWQYVVDITRGQGPDVFKDMAYVTLQSSPAYLESHPQAAAKVVKAIVKAQGFIRDAQHLEELVQIAQRVFPDTDAGTLRASIAKQEHTFRPALKPDMIEKNMKLLLANKAIQDPAPQPSDVFELQYLKAAGVN</sequence>
<dbReference type="PANTHER" id="PTHR30024:SF47">
    <property type="entry name" value="TAURINE-BINDING PERIPLASMIC PROTEIN"/>
    <property type="match status" value="1"/>
</dbReference>
<dbReference type="PANTHER" id="PTHR30024">
    <property type="entry name" value="ALIPHATIC SULFONATES-BINDING PROTEIN-RELATED"/>
    <property type="match status" value="1"/>
</dbReference>
<dbReference type="Gene3D" id="3.40.190.10">
    <property type="entry name" value="Periplasmic binding protein-like II"/>
    <property type="match status" value="2"/>
</dbReference>
<dbReference type="Proteomes" id="UP000184226">
    <property type="component" value="Unassembled WGS sequence"/>
</dbReference>
<organism evidence="5 6">
    <name type="scientific">Pollutimonas bauzanensis</name>
    <dbReference type="NCBI Taxonomy" id="658167"/>
    <lineage>
        <taxon>Bacteria</taxon>
        <taxon>Pseudomonadati</taxon>
        <taxon>Pseudomonadota</taxon>
        <taxon>Betaproteobacteria</taxon>
        <taxon>Burkholderiales</taxon>
        <taxon>Alcaligenaceae</taxon>
        <taxon>Pollutimonas</taxon>
    </lineage>
</organism>
<gene>
    <name evidence="5" type="ORF">SAMN04488135_104322</name>
</gene>
<evidence type="ECO:0000256" key="1">
    <source>
        <dbReference type="ARBA" id="ARBA00004418"/>
    </source>
</evidence>
<evidence type="ECO:0000313" key="5">
    <source>
        <dbReference type="EMBL" id="SHH72683.1"/>
    </source>
</evidence>
<dbReference type="SUPFAM" id="SSF53850">
    <property type="entry name" value="Periplasmic binding protein-like II"/>
    <property type="match status" value="1"/>
</dbReference>
<feature type="chain" id="PRO_5013200605" evidence="4">
    <location>
        <begin position="26"/>
        <end position="340"/>
    </location>
</feature>
<dbReference type="OrthoDB" id="286202at2"/>
<reference evidence="5 6" key="1">
    <citation type="submission" date="2016-11" db="EMBL/GenBank/DDBJ databases">
        <authorList>
            <person name="Jaros S."/>
            <person name="Januszkiewicz K."/>
            <person name="Wedrychowicz H."/>
        </authorList>
    </citation>
    <scope>NUCLEOTIDE SEQUENCE [LARGE SCALE GENOMIC DNA]</scope>
    <source>
        <strain evidence="5 6">CGMCC 1.10190</strain>
    </source>
</reference>
<dbReference type="Pfam" id="PF13379">
    <property type="entry name" value="NMT1_2"/>
    <property type="match status" value="1"/>
</dbReference>
<dbReference type="GO" id="GO:0042597">
    <property type="term" value="C:periplasmic space"/>
    <property type="evidence" value="ECO:0007669"/>
    <property type="project" value="UniProtKB-SubCell"/>
</dbReference>
<dbReference type="RefSeq" id="WP_084135934.1">
    <property type="nucleotide sequence ID" value="NZ_FQXE01000004.1"/>
</dbReference>
<name>A0A1M5VCN9_9BURK</name>